<evidence type="ECO:0000256" key="1">
    <source>
        <dbReference type="SAM" id="Phobius"/>
    </source>
</evidence>
<name>A0A2T3AH58_9PEZI</name>
<dbReference type="Proteomes" id="UP000241462">
    <property type="component" value="Unassembled WGS sequence"/>
</dbReference>
<evidence type="ECO:0000313" key="3">
    <source>
        <dbReference type="Proteomes" id="UP000241462"/>
    </source>
</evidence>
<feature type="transmembrane region" description="Helical" evidence="1">
    <location>
        <begin position="117"/>
        <end position="142"/>
    </location>
</feature>
<reference evidence="2 3" key="1">
    <citation type="journal article" date="2018" name="Mycol. Prog.">
        <title>Coniella lustricola, a new species from submerged detritus.</title>
        <authorList>
            <person name="Raudabaugh D.B."/>
            <person name="Iturriaga T."/>
            <person name="Carver A."/>
            <person name="Mondo S."/>
            <person name="Pangilinan J."/>
            <person name="Lipzen A."/>
            <person name="He G."/>
            <person name="Amirebrahimi M."/>
            <person name="Grigoriev I.V."/>
            <person name="Miller A.N."/>
        </authorList>
    </citation>
    <scope>NUCLEOTIDE SEQUENCE [LARGE SCALE GENOMIC DNA]</scope>
    <source>
        <strain evidence="2 3">B22-T-1</strain>
    </source>
</reference>
<evidence type="ECO:0000313" key="2">
    <source>
        <dbReference type="EMBL" id="PSR97538.1"/>
    </source>
</evidence>
<keyword evidence="3" id="KW-1185">Reference proteome</keyword>
<protein>
    <submittedName>
        <fullName evidence="2">Uncharacterized protein</fullName>
    </submittedName>
</protein>
<keyword evidence="1" id="KW-1133">Transmembrane helix</keyword>
<sequence length="157" mass="17058">MSTSRELAECLNQVRFSGPGVHRLSASLSSSSTVDGPLLLPACLPRYSLGVEMTFQHTFLKEKLTAVIAYGKADILFDSFNTSCTVSTETFISPVQSDPHRDSVNFSNNSAVRAACMFLLCVLSLLLLVISFAFLFCLALFLQPRTNAVAKLLGKNS</sequence>
<dbReference type="EMBL" id="KZ678390">
    <property type="protein sequence ID" value="PSR97538.1"/>
    <property type="molecule type" value="Genomic_DNA"/>
</dbReference>
<proteinExistence type="predicted"/>
<accession>A0A2T3AH58</accession>
<dbReference type="AlphaFoldDB" id="A0A2T3AH58"/>
<organism evidence="2 3">
    <name type="scientific">Coniella lustricola</name>
    <dbReference type="NCBI Taxonomy" id="2025994"/>
    <lineage>
        <taxon>Eukaryota</taxon>
        <taxon>Fungi</taxon>
        <taxon>Dikarya</taxon>
        <taxon>Ascomycota</taxon>
        <taxon>Pezizomycotina</taxon>
        <taxon>Sordariomycetes</taxon>
        <taxon>Sordariomycetidae</taxon>
        <taxon>Diaporthales</taxon>
        <taxon>Schizoparmaceae</taxon>
        <taxon>Coniella</taxon>
    </lineage>
</organism>
<dbReference type="InParanoid" id="A0A2T3AH58"/>
<gene>
    <name evidence="2" type="ORF">BD289DRAFT_425737</name>
</gene>
<keyword evidence="1" id="KW-0812">Transmembrane</keyword>
<keyword evidence="1" id="KW-0472">Membrane</keyword>